<feature type="non-terminal residue" evidence="2">
    <location>
        <position position="196"/>
    </location>
</feature>
<gene>
    <name evidence="2" type="primary">LOC108679869</name>
</gene>
<dbReference type="Proteomes" id="UP000694843">
    <property type="component" value="Unplaced"/>
</dbReference>
<dbReference type="OrthoDB" id="6369196at2759"/>
<organism evidence="1 2">
    <name type="scientific">Hyalella azteca</name>
    <name type="common">Amphipod</name>
    <dbReference type="NCBI Taxonomy" id="294128"/>
    <lineage>
        <taxon>Eukaryota</taxon>
        <taxon>Metazoa</taxon>
        <taxon>Ecdysozoa</taxon>
        <taxon>Arthropoda</taxon>
        <taxon>Crustacea</taxon>
        <taxon>Multicrustacea</taxon>
        <taxon>Malacostraca</taxon>
        <taxon>Eumalacostraca</taxon>
        <taxon>Peracarida</taxon>
        <taxon>Amphipoda</taxon>
        <taxon>Senticaudata</taxon>
        <taxon>Talitrida</taxon>
        <taxon>Talitroidea</taxon>
        <taxon>Hyalellidae</taxon>
        <taxon>Hyalella</taxon>
    </lineage>
</organism>
<evidence type="ECO:0000313" key="1">
    <source>
        <dbReference type="Proteomes" id="UP000694843"/>
    </source>
</evidence>
<dbReference type="AlphaFoldDB" id="A0A979FWJ1"/>
<keyword evidence="1" id="KW-1185">Reference proteome</keyword>
<accession>A0A979FWJ1</accession>
<name>A0A979FWJ1_HYAAZ</name>
<protein>
    <submittedName>
        <fullName evidence="2">Follistatin-related protein 5</fullName>
    </submittedName>
</protein>
<evidence type="ECO:0000313" key="2">
    <source>
        <dbReference type="RefSeq" id="XP_047741630.1"/>
    </source>
</evidence>
<sequence length="196" mass="22078">MSSSSSSSSSLHYKYWYLSTQVIRYASQKKKHHTVHPEPIDGHFDLVKNLFIPPTQDLGHDFRYAYVTHTNQRGLYKLDLANMKYVKTVDLTPYNCVPQGLVYSSLHGLVVVDCTEPMTGRRTGQLVLDYLTDAVVGVKSSLVGQPYVTPDSQLVVTVDTKSRVKIVVQRVTEHGLDYLYDVSTTLNVSDITFFPS</sequence>
<proteinExistence type="predicted"/>
<reference evidence="2" key="1">
    <citation type="submission" date="2025-08" db="UniProtKB">
        <authorList>
            <consortium name="RefSeq"/>
        </authorList>
    </citation>
    <scope>IDENTIFICATION</scope>
</reference>
<dbReference type="KEGG" id="hazt:108679869"/>
<dbReference type="RefSeq" id="XP_047741630.1">
    <property type="nucleotide sequence ID" value="XM_047885674.1"/>
</dbReference>
<dbReference type="GeneID" id="108679869"/>